<dbReference type="InterPro" id="IPR036637">
    <property type="entry name" value="Phosphohistidine_dom_sf"/>
</dbReference>
<dbReference type="EC" id="2.7.9.1" evidence="3"/>
<sequence length="549" mass="57019">MTWIHPLSAEVEETADVLGGKAHGLVVLSRLELPVPPGFVISTEACRAFLRTGRLPSGLDAQLAAAVAGLEAATHRRLGGPERPLAVSVRSGGSVSMPGMMSTVLNVGLTTEATTALADETGDLRFALDSRLRFLTGFASGVVGVGPGSLAGIDRVLGGHDTDTSCLAEAIQVVEHLIEERGGGTVPEDATRQLELAVAAVFSSWNTPRAKTYRELHGIPHGLGTAVTVQMMVFGNRDQRSGTGVAFSRDPSTGEHVPFGEALFGRQGEDVVSGTSLTEPLSELSDREPAVWSRLLSALTRVEEYYRDACYVEFTFEAGELWILQVRPGRFIGRAAVRVAVDLADAGTIGRDEALLRVSPQDLTHVRTPRITTTEPHDLFTRGLGASPGVAVGQVATSAASAVRLAAGGPVVLMRPETSPLDMHGLAAAAGVVTARGGPSSHAAVVARSMGKPAVVGAVSLTVDVAEGCVRAGGRTLPEGTLIAVDGTGGEVVVGEPRVVTSGSDPQLYRLLDWADDVAGDATTDRDETERLTSAQALLRSGDACGAPG</sequence>
<dbReference type="SUPFAM" id="SSF52009">
    <property type="entry name" value="Phosphohistidine domain"/>
    <property type="match status" value="1"/>
</dbReference>
<name>A0ABT0UL64_9ACTN</name>
<dbReference type="GO" id="GO:0050242">
    <property type="term" value="F:pyruvate, phosphate dikinase activity"/>
    <property type="evidence" value="ECO:0007669"/>
    <property type="project" value="UniProtKB-EC"/>
</dbReference>
<dbReference type="EMBL" id="JAMQAW010000007">
    <property type="protein sequence ID" value="MCM2388360.1"/>
    <property type="molecule type" value="Genomic_DNA"/>
</dbReference>
<keyword evidence="3" id="KW-0670">Pyruvate</keyword>
<dbReference type="InterPro" id="IPR018274">
    <property type="entry name" value="PEP_util_AS"/>
</dbReference>
<dbReference type="Proteomes" id="UP001431429">
    <property type="component" value="Unassembled WGS sequence"/>
</dbReference>
<dbReference type="RefSeq" id="WP_250918697.1">
    <property type="nucleotide sequence ID" value="NZ_JAMQAW010000007.1"/>
</dbReference>
<reference evidence="3" key="1">
    <citation type="submission" date="2022-06" db="EMBL/GenBank/DDBJ databases">
        <title>Genome public.</title>
        <authorList>
            <person name="Sun Q."/>
        </authorList>
    </citation>
    <scope>NUCLEOTIDE SEQUENCE</scope>
    <source>
        <strain evidence="3">CWNU-1</strain>
    </source>
</reference>
<feature type="domain" description="Pyruvate phosphate dikinase AMP/ATP-binding" evidence="2">
    <location>
        <begin position="16"/>
        <end position="275"/>
    </location>
</feature>
<dbReference type="InterPro" id="IPR008279">
    <property type="entry name" value="PEP-util_enz_mobile_dom"/>
</dbReference>
<dbReference type="InterPro" id="IPR013815">
    <property type="entry name" value="ATP_grasp_subdomain_1"/>
</dbReference>
<dbReference type="PROSITE" id="PS00370">
    <property type="entry name" value="PEP_ENZYMES_PHOS_SITE"/>
    <property type="match status" value="1"/>
</dbReference>
<keyword evidence="3" id="KW-0808">Transferase</keyword>
<gene>
    <name evidence="3" type="ORF">NBG84_08620</name>
</gene>
<dbReference type="NCBIfam" id="NF004531">
    <property type="entry name" value="PRK05878.1"/>
    <property type="match status" value="1"/>
</dbReference>
<dbReference type="Pfam" id="PF00391">
    <property type="entry name" value="PEP-utilizers"/>
    <property type="match status" value="1"/>
</dbReference>
<proteinExistence type="predicted"/>
<evidence type="ECO:0000259" key="1">
    <source>
        <dbReference type="Pfam" id="PF00391"/>
    </source>
</evidence>
<dbReference type="InterPro" id="IPR010121">
    <property type="entry name" value="Pyruvate_phosphate_dikinase"/>
</dbReference>
<evidence type="ECO:0000259" key="2">
    <source>
        <dbReference type="Pfam" id="PF01326"/>
    </source>
</evidence>
<dbReference type="PANTHER" id="PTHR22931:SF9">
    <property type="entry name" value="PYRUVATE, PHOSPHATE DIKINASE 1, CHLOROPLASTIC"/>
    <property type="match status" value="1"/>
</dbReference>
<protein>
    <submittedName>
        <fullName evidence="3">Pyruvate, phosphate dikinase</fullName>
        <ecNumber evidence="3">2.7.9.1</ecNumber>
    </submittedName>
</protein>
<comment type="caution">
    <text evidence="3">The sequence shown here is derived from an EMBL/GenBank/DDBJ whole genome shotgun (WGS) entry which is preliminary data.</text>
</comment>
<evidence type="ECO:0000313" key="4">
    <source>
        <dbReference type="Proteomes" id="UP001431429"/>
    </source>
</evidence>
<evidence type="ECO:0000313" key="3">
    <source>
        <dbReference type="EMBL" id="MCM2388360.1"/>
    </source>
</evidence>
<dbReference type="PANTHER" id="PTHR22931">
    <property type="entry name" value="PHOSPHOENOLPYRUVATE DIKINASE-RELATED"/>
    <property type="match status" value="1"/>
</dbReference>
<organism evidence="3 4">
    <name type="scientific">Streptomyces albipurpureus</name>
    <dbReference type="NCBI Taxonomy" id="2897419"/>
    <lineage>
        <taxon>Bacteria</taxon>
        <taxon>Bacillati</taxon>
        <taxon>Actinomycetota</taxon>
        <taxon>Actinomycetes</taxon>
        <taxon>Kitasatosporales</taxon>
        <taxon>Streptomycetaceae</taxon>
        <taxon>Streptomyces</taxon>
    </lineage>
</organism>
<dbReference type="Gene3D" id="3.30.470.20">
    <property type="entry name" value="ATP-grasp fold, B domain"/>
    <property type="match status" value="1"/>
</dbReference>
<keyword evidence="4" id="KW-1185">Reference proteome</keyword>
<dbReference type="Gene3D" id="1.20.80.30">
    <property type="match status" value="1"/>
</dbReference>
<dbReference type="Gene3D" id="3.50.30.10">
    <property type="entry name" value="Phosphohistidine domain"/>
    <property type="match status" value="1"/>
</dbReference>
<dbReference type="Gene3D" id="3.30.1490.20">
    <property type="entry name" value="ATP-grasp fold, A domain"/>
    <property type="match status" value="1"/>
</dbReference>
<feature type="domain" description="PEP-utilising enzyme mobile" evidence="1">
    <location>
        <begin position="410"/>
        <end position="490"/>
    </location>
</feature>
<accession>A0ABT0UL64</accession>
<dbReference type="Pfam" id="PF01326">
    <property type="entry name" value="PPDK_N"/>
    <property type="match status" value="1"/>
</dbReference>
<dbReference type="SUPFAM" id="SSF56059">
    <property type="entry name" value="Glutathione synthetase ATP-binding domain-like"/>
    <property type="match status" value="1"/>
</dbReference>
<dbReference type="InterPro" id="IPR002192">
    <property type="entry name" value="PPDK_AMP/ATP-bd"/>
</dbReference>
<dbReference type="Gene3D" id="1.10.189.10">
    <property type="entry name" value="Pyruvate Phosphate Dikinase, domain 2"/>
    <property type="match status" value="1"/>
</dbReference>